<protein>
    <submittedName>
        <fullName evidence="7">Cytochrome-c oxidase</fullName>
    </submittedName>
</protein>
<dbReference type="RefSeq" id="WP_106772995.1">
    <property type="nucleotide sequence ID" value="NZ_PXYK01000013.1"/>
</dbReference>
<keyword evidence="8" id="KW-1185">Reference proteome</keyword>
<evidence type="ECO:0000256" key="5">
    <source>
        <dbReference type="ARBA" id="ARBA00023136"/>
    </source>
</evidence>
<dbReference type="AlphaFoldDB" id="A0A2P7S8I2"/>
<evidence type="ECO:0000256" key="1">
    <source>
        <dbReference type="ARBA" id="ARBA00004651"/>
    </source>
</evidence>
<evidence type="ECO:0000313" key="7">
    <source>
        <dbReference type="EMBL" id="PSJ58770.1"/>
    </source>
</evidence>
<feature type="transmembrane region" description="Helical" evidence="6">
    <location>
        <begin position="93"/>
        <end position="112"/>
    </location>
</feature>
<gene>
    <name evidence="7" type="ORF">C7I84_14940</name>
</gene>
<keyword evidence="4 6" id="KW-1133">Transmembrane helix</keyword>
<dbReference type="Proteomes" id="UP000241229">
    <property type="component" value="Unassembled WGS sequence"/>
</dbReference>
<sequence>MKRLALPLGLLLLALIWLGPLLGAWRDSFAAHMLAHMGVIAIAAPLIAIGLPAKWQPGPNMPAALPVLASLFELVAVWGWHAPAMRAVAETSLAATAAEQATFLLAGILLWSTSFAAPAERTHAAAGAGALLLTSIHMTLLGALLALSPRPLYGSGEVTCFGIVLDAGQDQQFGGVVMLLVGAVVYLAGGLCLVSRLLADAPKMIERSDTRPDLARDQR</sequence>
<evidence type="ECO:0000256" key="2">
    <source>
        <dbReference type="ARBA" id="ARBA00022475"/>
    </source>
</evidence>
<feature type="transmembrane region" description="Helical" evidence="6">
    <location>
        <begin position="124"/>
        <end position="147"/>
    </location>
</feature>
<dbReference type="Pfam" id="PF09678">
    <property type="entry name" value="Caa3_CtaG"/>
    <property type="match status" value="1"/>
</dbReference>
<proteinExistence type="predicted"/>
<evidence type="ECO:0000256" key="3">
    <source>
        <dbReference type="ARBA" id="ARBA00022692"/>
    </source>
</evidence>
<dbReference type="EMBL" id="PXYK01000013">
    <property type="protein sequence ID" value="PSJ58770.1"/>
    <property type="molecule type" value="Genomic_DNA"/>
</dbReference>
<keyword evidence="3 6" id="KW-0812">Transmembrane</keyword>
<feature type="transmembrane region" description="Helical" evidence="6">
    <location>
        <begin position="33"/>
        <end position="51"/>
    </location>
</feature>
<feature type="transmembrane region" description="Helical" evidence="6">
    <location>
        <begin position="63"/>
        <end position="81"/>
    </location>
</feature>
<dbReference type="GO" id="GO:0005886">
    <property type="term" value="C:plasma membrane"/>
    <property type="evidence" value="ECO:0007669"/>
    <property type="project" value="UniProtKB-SubCell"/>
</dbReference>
<dbReference type="OrthoDB" id="259025at2"/>
<dbReference type="InterPro" id="IPR019108">
    <property type="entry name" value="Caa3_assmbl_CtaG-rel"/>
</dbReference>
<comment type="subcellular location">
    <subcellularLocation>
        <location evidence="1">Cell membrane</location>
        <topology evidence="1">Multi-pass membrane protein</topology>
    </subcellularLocation>
</comment>
<reference evidence="7 8" key="1">
    <citation type="submission" date="2018-03" db="EMBL/GenBank/DDBJ databases">
        <title>The draft genome of Mesorhizobium sp. 6GN-30.</title>
        <authorList>
            <person name="Liu L."/>
            <person name="Li L."/>
            <person name="Wang T."/>
            <person name="Zhang X."/>
            <person name="Liang L."/>
        </authorList>
    </citation>
    <scope>NUCLEOTIDE SEQUENCE [LARGE SCALE GENOMIC DNA]</scope>
    <source>
        <strain evidence="7 8">6GN30</strain>
    </source>
</reference>
<evidence type="ECO:0000256" key="4">
    <source>
        <dbReference type="ARBA" id="ARBA00022989"/>
    </source>
</evidence>
<comment type="caution">
    <text evidence="7">The sequence shown here is derived from an EMBL/GenBank/DDBJ whole genome shotgun (WGS) entry which is preliminary data.</text>
</comment>
<evidence type="ECO:0000313" key="8">
    <source>
        <dbReference type="Proteomes" id="UP000241229"/>
    </source>
</evidence>
<name>A0A2P7S8I2_9HYPH</name>
<accession>A0A2P7S8I2</accession>
<evidence type="ECO:0000256" key="6">
    <source>
        <dbReference type="SAM" id="Phobius"/>
    </source>
</evidence>
<keyword evidence="5 6" id="KW-0472">Membrane</keyword>
<keyword evidence="2" id="KW-1003">Cell membrane</keyword>
<organism evidence="7 8">
    <name type="scientific">Kumtagia ephedrae</name>
    <dbReference type="NCBI Taxonomy" id="2116701"/>
    <lineage>
        <taxon>Bacteria</taxon>
        <taxon>Pseudomonadati</taxon>
        <taxon>Pseudomonadota</taxon>
        <taxon>Alphaproteobacteria</taxon>
        <taxon>Hyphomicrobiales</taxon>
        <taxon>Phyllobacteriaceae</taxon>
        <taxon>Kumtagia</taxon>
    </lineage>
</organism>
<feature type="transmembrane region" description="Helical" evidence="6">
    <location>
        <begin position="176"/>
        <end position="199"/>
    </location>
</feature>